<feature type="region of interest" description="Disordered" evidence="1">
    <location>
        <begin position="688"/>
        <end position="713"/>
    </location>
</feature>
<proteinExistence type="predicted"/>
<gene>
    <name evidence="2" type="ORF">QFZ49_000101</name>
</gene>
<dbReference type="RefSeq" id="WP_307624503.1">
    <property type="nucleotide sequence ID" value="NZ_JAUSZS010000002.1"/>
</dbReference>
<keyword evidence="3" id="KW-1185">Reference proteome</keyword>
<sequence>MLRRLHGRGALFDTDPPGLAPRLVGLRPHHHIATPIEHPRELPFVVLTAGRGLGKSTVLGELRAAYQGHTPVALIDCEDPQFTQVTHVNGSPEARPAQAWSPLAQALLVIAEQLAEPVTGARRIAFPRLMSGLIAVAAGGWGNADTERIRWEVQRMLLLNESASWFSGFAARWAGRVAAKAVAAAISDDPLVSAVIEATMEAMTERSSGARQRRASTWYRTYPNAGHRAELGLRLLSDHFRAGGTSREHAERYLVRALLADLTDAYAGMRAHLQRLGRPLVLVDNAQGSPGRELIEQVLRDRAGGIADQVVFIAAVRGSGDRSPLRNAVRRDLRETAQHTRWTPGDTASSRALLVSLPPLSSDDTLHIVDAVCTGTAVPLPAELPPATHRLTCGNPLGIALLAESARQNLPGLPPTAPFGALLTAELTLHEDREGRPAYRELLDRLVPADRLDELTVLAAAHDHDSACALAASQLPDDFGPSSVRALETRLAAEGLPVVEGQFVGDPFVRTLLLLRLHHRHADHGKWRDVHETLIRHYEGPEPAKARYRLHHELALGDTGPAVAYLRDTFHTLDTRGWLGTLLFMASAPYFHAHDAQGHDFVGDDHQRARIAFGHTDAEQRPPADVDAVLHLRVRRLLHAVWQLTDPLVLPDRRLCGRLRFELEQLSNDPRASNALLWQASQEWPDAALAGRPLRVPGDEDADDDRNRNDGGA</sequence>
<evidence type="ECO:0000313" key="3">
    <source>
        <dbReference type="Proteomes" id="UP001223072"/>
    </source>
</evidence>
<organism evidence="2 3">
    <name type="scientific">Streptomyces turgidiscabies</name>
    <dbReference type="NCBI Taxonomy" id="85558"/>
    <lineage>
        <taxon>Bacteria</taxon>
        <taxon>Bacillati</taxon>
        <taxon>Actinomycetota</taxon>
        <taxon>Actinomycetes</taxon>
        <taxon>Kitasatosporales</taxon>
        <taxon>Streptomycetaceae</taxon>
        <taxon>Streptomyces</taxon>
    </lineage>
</organism>
<evidence type="ECO:0000313" key="2">
    <source>
        <dbReference type="EMBL" id="MDQ0930194.1"/>
    </source>
</evidence>
<evidence type="ECO:0000256" key="1">
    <source>
        <dbReference type="SAM" id="MobiDB-lite"/>
    </source>
</evidence>
<reference evidence="2 3" key="1">
    <citation type="submission" date="2023-07" db="EMBL/GenBank/DDBJ databases">
        <title>Comparative genomics of wheat-associated soil bacteria to identify genetic determinants of phenazine resistance.</title>
        <authorList>
            <person name="Mouncey N."/>
        </authorList>
    </citation>
    <scope>NUCLEOTIDE SEQUENCE [LARGE SCALE GENOMIC DNA]</scope>
    <source>
        <strain evidence="2 3">W2I16</strain>
    </source>
</reference>
<dbReference type="Proteomes" id="UP001223072">
    <property type="component" value="Unassembled WGS sequence"/>
</dbReference>
<evidence type="ECO:0008006" key="4">
    <source>
        <dbReference type="Google" id="ProtNLM"/>
    </source>
</evidence>
<protein>
    <recommendedName>
        <fullName evidence="4">ATP-binding protein</fullName>
    </recommendedName>
</protein>
<name>A0ABU0RDY5_9ACTN</name>
<comment type="caution">
    <text evidence="2">The sequence shown here is derived from an EMBL/GenBank/DDBJ whole genome shotgun (WGS) entry which is preliminary data.</text>
</comment>
<dbReference type="EMBL" id="JAUSZS010000002">
    <property type="protein sequence ID" value="MDQ0930194.1"/>
    <property type="molecule type" value="Genomic_DNA"/>
</dbReference>
<accession>A0ABU0RDY5</accession>